<keyword evidence="5 6" id="KW-0326">Glycosidase</keyword>
<dbReference type="EMBL" id="ML975320">
    <property type="protein sequence ID" value="KAF1833352.1"/>
    <property type="molecule type" value="Genomic_DNA"/>
</dbReference>
<dbReference type="InterPro" id="IPR017853">
    <property type="entry name" value="GH"/>
</dbReference>
<evidence type="ECO:0000256" key="7">
    <source>
        <dbReference type="SAM" id="SignalP"/>
    </source>
</evidence>
<dbReference type="InterPro" id="IPR001547">
    <property type="entry name" value="Glyco_hydro_5"/>
</dbReference>
<keyword evidence="10" id="KW-1185">Reference proteome</keyword>
<dbReference type="AlphaFoldDB" id="A0A6A5KE26"/>
<evidence type="ECO:0000256" key="3">
    <source>
        <dbReference type="ARBA" id="ARBA00012601"/>
    </source>
</evidence>
<dbReference type="SUPFAM" id="SSF51445">
    <property type="entry name" value="(Trans)glycosidases"/>
    <property type="match status" value="1"/>
</dbReference>
<dbReference type="PANTHER" id="PTHR34142">
    <property type="entry name" value="ENDO-BETA-1,4-GLUCANASE A"/>
    <property type="match status" value="1"/>
</dbReference>
<keyword evidence="4 6" id="KW-0378">Hydrolase</keyword>
<evidence type="ECO:0000259" key="8">
    <source>
        <dbReference type="Pfam" id="PF00150"/>
    </source>
</evidence>
<dbReference type="OrthoDB" id="5823761at2759"/>
<comment type="similarity">
    <text evidence="2 6">Belongs to the glycosyl hydrolase 5 (cellulase A) family.</text>
</comment>
<dbReference type="Gene3D" id="3.20.20.80">
    <property type="entry name" value="Glycosidases"/>
    <property type="match status" value="1"/>
</dbReference>
<accession>A0A6A5KE26</accession>
<comment type="catalytic activity">
    <reaction evidence="1">
        <text>Endohydrolysis of (1-&gt;4)-beta-D-glucosidic linkages in cellulose, lichenin and cereal beta-D-glucans.</text>
        <dbReference type="EC" id="3.2.1.4"/>
    </reaction>
</comment>
<feature type="domain" description="Glycoside hydrolase family 5" evidence="8">
    <location>
        <begin position="37"/>
        <end position="337"/>
    </location>
</feature>
<feature type="signal peptide" evidence="7">
    <location>
        <begin position="1"/>
        <end position="18"/>
    </location>
</feature>
<evidence type="ECO:0000256" key="5">
    <source>
        <dbReference type="ARBA" id="ARBA00023295"/>
    </source>
</evidence>
<dbReference type="GO" id="GO:0008810">
    <property type="term" value="F:cellulase activity"/>
    <property type="evidence" value="ECO:0007669"/>
    <property type="project" value="UniProtKB-EC"/>
</dbReference>
<evidence type="ECO:0000313" key="9">
    <source>
        <dbReference type="EMBL" id="KAF1833352.1"/>
    </source>
</evidence>
<gene>
    <name evidence="9" type="ORF">BDW02DRAFT_383726</name>
</gene>
<evidence type="ECO:0000256" key="1">
    <source>
        <dbReference type="ARBA" id="ARBA00000966"/>
    </source>
</evidence>
<proteinExistence type="inferred from homology"/>
<evidence type="ECO:0000313" key="10">
    <source>
        <dbReference type="Proteomes" id="UP000800040"/>
    </source>
</evidence>
<dbReference type="PANTHER" id="PTHR34142:SF1">
    <property type="entry name" value="GLYCOSIDE HYDROLASE FAMILY 5 DOMAIN-CONTAINING PROTEIN"/>
    <property type="match status" value="1"/>
</dbReference>
<evidence type="ECO:0000256" key="6">
    <source>
        <dbReference type="RuleBase" id="RU361153"/>
    </source>
</evidence>
<sequence length="368" mass="41011">MLFNNLLAAAALASTAFAVPSERRQNSDRKMKWFGINESGAEFGEKNFTGVYGREYIWYDFNTIDQFMAEGMNMFRLNFREYSLSLSTLTSSPTPPLPPTVQKLENLLTNSIVMERLTPGSLTAPLDPLYMGNLTEQINYITSKGAYAMIQPHNYGRFLGNIITDTAGFKTWWTKVAAPFKDNELVVFDTNNEYHTMPQQLVFDLNQAAIDGIRAAGATKQYITPEGNSWSGAWTWISSGNAASLINLRDPQDKLIFQMHQYLDSDGSGTSPNCVSGTVLSERLMAATRWLKQNRKQAVLGEFASGVNAQCIAALKDGLAYMGQNSDVWLGSIWWAAGPWWGDYMYSMEPPNGPAWTGILPVIKGYFV</sequence>
<dbReference type="Proteomes" id="UP000800040">
    <property type="component" value="Unassembled WGS sequence"/>
</dbReference>
<feature type="chain" id="PRO_5025504237" description="cellulase" evidence="7">
    <location>
        <begin position="19"/>
        <end position="368"/>
    </location>
</feature>
<evidence type="ECO:0000256" key="2">
    <source>
        <dbReference type="ARBA" id="ARBA00005641"/>
    </source>
</evidence>
<keyword evidence="7" id="KW-0732">Signal</keyword>
<name>A0A6A5KE26_9PLEO</name>
<dbReference type="Pfam" id="PF00150">
    <property type="entry name" value="Cellulase"/>
    <property type="match status" value="1"/>
</dbReference>
<reference evidence="9" key="1">
    <citation type="submission" date="2020-01" db="EMBL/GenBank/DDBJ databases">
        <authorList>
            <consortium name="DOE Joint Genome Institute"/>
            <person name="Haridas S."/>
            <person name="Albert R."/>
            <person name="Binder M."/>
            <person name="Bloem J."/>
            <person name="Labutti K."/>
            <person name="Salamov A."/>
            <person name="Andreopoulos B."/>
            <person name="Baker S.E."/>
            <person name="Barry K."/>
            <person name="Bills G."/>
            <person name="Bluhm B.H."/>
            <person name="Cannon C."/>
            <person name="Castanera R."/>
            <person name="Culley D.E."/>
            <person name="Daum C."/>
            <person name="Ezra D."/>
            <person name="Gonzalez J.B."/>
            <person name="Henrissat B."/>
            <person name="Kuo A."/>
            <person name="Liang C."/>
            <person name="Lipzen A."/>
            <person name="Lutzoni F."/>
            <person name="Magnuson J."/>
            <person name="Mondo S."/>
            <person name="Nolan M."/>
            <person name="Ohm R."/>
            <person name="Pangilinan J."/>
            <person name="Park H.-J."/>
            <person name="Ramirez L."/>
            <person name="Alfaro M."/>
            <person name="Sun H."/>
            <person name="Tritt A."/>
            <person name="Yoshinaga Y."/>
            <person name="Zwiers L.-H."/>
            <person name="Turgeon B.G."/>
            <person name="Goodwin S.B."/>
            <person name="Spatafora J.W."/>
            <person name="Crous P.W."/>
            <person name="Grigoriev I.V."/>
        </authorList>
    </citation>
    <scope>NUCLEOTIDE SEQUENCE</scope>
    <source>
        <strain evidence="9">P77</strain>
    </source>
</reference>
<dbReference type="GO" id="GO:0009251">
    <property type="term" value="P:glucan catabolic process"/>
    <property type="evidence" value="ECO:0007669"/>
    <property type="project" value="TreeGrafter"/>
</dbReference>
<evidence type="ECO:0000256" key="4">
    <source>
        <dbReference type="ARBA" id="ARBA00022801"/>
    </source>
</evidence>
<dbReference type="EC" id="3.2.1.4" evidence="3"/>
<protein>
    <recommendedName>
        <fullName evidence="3">cellulase</fullName>
        <ecNumber evidence="3">3.2.1.4</ecNumber>
    </recommendedName>
</protein>
<organism evidence="9 10">
    <name type="scientific">Decorospora gaudefroyi</name>
    <dbReference type="NCBI Taxonomy" id="184978"/>
    <lineage>
        <taxon>Eukaryota</taxon>
        <taxon>Fungi</taxon>
        <taxon>Dikarya</taxon>
        <taxon>Ascomycota</taxon>
        <taxon>Pezizomycotina</taxon>
        <taxon>Dothideomycetes</taxon>
        <taxon>Pleosporomycetidae</taxon>
        <taxon>Pleosporales</taxon>
        <taxon>Pleosporineae</taxon>
        <taxon>Pleosporaceae</taxon>
        <taxon>Decorospora</taxon>
    </lineage>
</organism>